<dbReference type="Gene3D" id="3.40.800.20">
    <property type="entry name" value="Histone deacetylase domain"/>
    <property type="match status" value="1"/>
</dbReference>
<reference evidence="1" key="1">
    <citation type="journal article" date="2021" name="Open Biol.">
        <title>Shared evolutionary footprints suggest mitochondrial oxidative damage underlies multiple complex I losses in fungi.</title>
        <authorList>
            <person name="Schikora-Tamarit M.A."/>
            <person name="Marcet-Houben M."/>
            <person name="Nosek J."/>
            <person name="Gabaldon T."/>
        </authorList>
    </citation>
    <scope>NUCLEOTIDE SEQUENCE</scope>
    <source>
        <strain evidence="1">CBS6341</strain>
    </source>
</reference>
<keyword evidence="2" id="KW-1185">Reference proteome</keyword>
<gene>
    <name evidence="1" type="ORF">WICMUC_002939</name>
</gene>
<protein>
    <submittedName>
        <fullName evidence="1">Uncharacterized protein</fullName>
    </submittedName>
</protein>
<sequence length="157" mass="18161">MENSCISNELNKFRNEVIPEILNQSHSVSSTNQIGFPPSSPSLNSQVQRKVSIAGHNRYETELTSLVPSNVGRSNSIYNMLKSYNEIFNKLQKLTIKKATKLELCKFHDEGFVNFLLKKRSIFQLRLHHNLKLSRNINWKLHLMACLMRRTTTLGSW</sequence>
<dbReference type="InterPro" id="IPR023696">
    <property type="entry name" value="Ureohydrolase_dom_sf"/>
</dbReference>
<name>A0A9P8PMQ5_9ASCO</name>
<organism evidence="1 2">
    <name type="scientific">Wickerhamomyces mucosus</name>
    <dbReference type="NCBI Taxonomy" id="1378264"/>
    <lineage>
        <taxon>Eukaryota</taxon>
        <taxon>Fungi</taxon>
        <taxon>Dikarya</taxon>
        <taxon>Ascomycota</taxon>
        <taxon>Saccharomycotina</taxon>
        <taxon>Saccharomycetes</taxon>
        <taxon>Phaffomycetales</taxon>
        <taxon>Wickerhamomycetaceae</taxon>
        <taxon>Wickerhamomyces</taxon>
    </lineage>
</organism>
<dbReference type="InterPro" id="IPR037138">
    <property type="entry name" value="His_deacetylse_dom_sf"/>
</dbReference>
<dbReference type="Proteomes" id="UP000769528">
    <property type="component" value="Unassembled WGS sequence"/>
</dbReference>
<dbReference type="EMBL" id="JAEUBF010000785">
    <property type="protein sequence ID" value="KAH3674978.1"/>
    <property type="molecule type" value="Genomic_DNA"/>
</dbReference>
<reference evidence="1" key="2">
    <citation type="submission" date="2021-01" db="EMBL/GenBank/DDBJ databases">
        <authorList>
            <person name="Schikora-Tamarit M.A."/>
        </authorList>
    </citation>
    <scope>NUCLEOTIDE SEQUENCE</scope>
    <source>
        <strain evidence="1">CBS6341</strain>
    </source>
</reference>
<proteinExistence type="predicted"/>
<dbReference type="SUPFAM" id="SSF52768">
    <property type="entry name" value="Arginase/deacetylase"/>
    <property type="match status" value="1"/>
</dbReference>
<dbReference type="AlphaFoldDB" id="A0A9P8PMQ5"/>
<evidence type="ECO:0000313" key="1">
    <source>
        <dbReference type="EMBL" id="KAH3674978.1"/>
    </source>
</evidence>
<comment type="caution">
    <text evidence="1">The sequence shown here is derived from an EMBL/GenBank/DDBJ whole genome shotgun (WGS) entry which is preliminary data.</text>
</comment>
<accession>A0A9P8PMQ5</accession>
<evidence type="ECO:0000313" key="2">
    <source>
        <dbReference type="Proteomes" id="UP000769528"/>
    </source>
</evidence>